<comment type="pathway">
    <text evidence="2">Cofactor biosynthesis; tetrahydrofolate biosynthesis; 2-amino-4-hydroxy-6-hydroxymethyl-7,8-dihydropteridine diphosphate from 7,8-dihydroneopterin triphosphate: step 4/4.</text>
</comment>
<dbReference type="EC" id="2.7.6.3" evidence="3"/>
<evidence type="ECO:0000256" key="3">
    <source>
        <dbReference type="ARBA" id="ARBA00013253"/>
    </source>
</evidence>
<feature type="domain" description="7,8-dihydro-6-hydroxymethylpterin-pyrophosphokinase" evidence="10">
    <location>
        <begin position="96"/>
        <end position="107"/>
    </location>
</feature>
<dbReference type="SUPFAM" id="SSF55083">
    <property type="entry name" value="6-hydroxymethyl-7,8-dihydropterin pyrophosphokinase, HPPK"/>
    <property type="match status" value="1"/>
</dbReference>
<dbReference type="PANTHER" id="PTHR43071">
    <property type="entry name" value="2-AMINO-4-HYDROXY-6-HYDROXYMETHYLDIHYDROPTERIDINE PYROPHOSPHOKINASE"/>
    <property type="match status" value="1"/>
</dbReference>
<dbReference type="GO" id="GO:0003848">
    <property type="term" value="F:2-amino-4-hydroxy-6-hydroxymethyldihydropteridine diphosphokinase activity"/>
    <property type="evidence" value="ECO:0007669"/>
    <property type="project" value="UniProtKB-EC"/>
</dbReference>
<dbReference type="CDD" id="cd00483">
    <property type="entry name" value="HPPK"/>
    <property type="match status" value="1"/>
</dbReference>
<evidence type="ECO:0000313" key="11">
    <source>
        <dbReference type="EMBL" id="MEO9246989.1"/>
    </source>
</evidence>
<evidence type="ECO:0000256" key="1">
    <source>
        <dbReference type="ARBA" id="ARBA00000198"/>
    </source>
</evidence>
<dbReference type="Gene3D" id="3.30.70.560">
    <property type="entry name" value="7,8-Dihydro-6-hydroxymethylpterin-pyrophosphokinase HPPK"/>
    <property type="match status" value="1"/>
</dbReference>
<dbReference type="InterPro" id="IPR000550">
    <property type="entry name" value="Hppk"/>
</dbReference>
<keyword evidence="7" id="KW-0067">ATP-binding</keyword>
<organism evidence="11 12">
    <name type="scientific">Citricoccus nitrophenolicus</name>
    <dbReference type="NCBI Taxonomy" id="863575"/>
    <lineage>
        <taxon>Bacteria</taxon>
        <taxon>Bacillati</taxon>
        <taxon>Actinomycetota</taxon>
        <taxon>Actinomycetes</taxon>
        <taxon>Micrococcales</taxon>
        <taxon>Micrococcaceae</taxon>
        <taxon>Citricoccus</taxon>
    </lineage>
</organism>
<evidence type="ECO:0000256" key="8">
    <source>
        <dbReference type="ARBA" id="ARBA00022909"/>
    </source>
</evidence>
<sequence length="180" mass="18605">MDGVPAAPVAAVLALGANLGDAAATVAQAVRELRNTPGLEVTGVSPAARTRPVGGPEGQPDYVNLVLTVSTRLSPAALLAAAQGIEQAHHRTREVRWGPRTLDIDVITYGEMTSDDPVLTLPHPRAHTRAFVLAPWSWLEPEATLSGERVADLAAQADDAGSVTRVPGGAEDEDAAGPVS</sequence>
<evidence type="ECO:0000259" key="10">
    <source>
        <dbReference type="PROSITE" id="PS00794"/>
    </source>
</evidence>
<dbReference type="RefSeq" id="WP_347920083.1">
    <property type="nucleotide sequence ID" value="NZ_JBDXMX010000002.1"/>
</dbReference>
<name>A0ABV0IFP9_9MICC</name>
<feature type="compositionally biased region" description="Acidic residues" evidence="9">
    <location>
        <begin position="170"/>
        <end position="180"/>
    </location>
</feature>
<evidence type="ECO:0000256" key="5">
    <source>
        <dbReference type="ARBA" id="ARBA00022741"/>
    </source>
</evidence>
<dbReference type="InterPro" id="IPR035907">
    <property type="entry name" value="Hppk_sf"/>
</dbReference>
<protein>
    <recommendedName>
        <fullName evidence="3">2-amino-4-hydroxy-6-hydroxymethyldihydropteridine diphosphokinase</fullName>
        <ecNumber evidence="3">2.7.6.3</ecNumber>
    </recommendedName>
</protein>
<evidence type="ECO:0000256" key="4">
    <source>
        <dbReference type="ARBA" id="ARBA00022679"/>
    </source>
</evidence>
<gene>
    <name evidence="11" type="primary">folK</name>
    <name evidence="11" type="ORF">ABDK96_04785</name>
</gene>
<accession>A0ABV0IFP9</accession>
<evidence type="ECO:0000256" key="9">
    <source>
        <dbReference type="SAM" id="MobiDB-lite"/>
    </source>
</evidence>
<keyword evidence="4 11" id="KW-0808">Transferase</keyword>
<evidence type="ECO:0000256" key="2">
    <source>
        <dbReference type="ARBA" id="ARBA00005051"/>
    </source>
</evidence>
<comment type="caution">
    <text evidence="11">The sequence shown here is derived from an EMBL/GenBank/DDBJ whole genome shotgun (WGS) entry which is preliminary data.</text>
</comment>
<evidence type="ECO:0000313" key="12">
    <source>
        <dbReference type="Proteomes" id="UP001484097"/>
    </source>
</evidence>
<feature type="region of interest" description="Disordered" evidence="9">
    <location>
        <begin position="158"/>
        <end position="180"/>
    </location>
</feature>
<dbReference type="PANTHER" id="PTHR43071:SF1">
    <property type="entry name" value="2-AMINO-4-HYDROXY-6-HYDROXYMETHYLDIHYDROPTERIDINE PYROPHOSPHOKINASE"/>
    <property type="match status" value="1"/>
</dbReference>
<keyword evidence="5" id="KW-0547">Nucleotide-binding</keyword>
<keyword evidence="6" id="KW-0418">Kinase</keyword>
<dbReference type="Pfam" id="PF01288">
    <property type="entry name" value="HPPK"/>
    <property type="match status" value="1"/>
</dbReference>
<evidence type="ECO:0000256" key="7">
    <source>
        <dbReference type="ARBA" id="ARBA00022840"/>
    </source>
</evidence>
<comment type="catalytic activity">
    <reaction evidence="1">
        <text>6-hydroxymethyl-7,8-dihydropterin + ATP = (7,8-dihydropterin-6-yl)methyl diphosphate + AMP + H(+)</text>
        <dbReference type="Rhea" id="RHEA:11412"/>
        <dbReference type="ChEBI" id="CHEBI:15378"/>
        <dbReference type="ChEBI" id="CHEBI:30616"/>
        <dbReference type="ChEBI" id="CHEBI:44841"/>
        <dbReference type="ChEBI" id="CHEBI:72950"/>
        <dbReference type="ChEBI" id="CHEBI:456215"/>
        <dbReference type="EC" id="2.7.6.3"/>
    </reaction>
</comment>
<dbReference type="NCBIfam" id="TIGR01498">
    <property type="entry name" value="folK"/>
    <property type="match status" value="1"/>
</dbReference>
<dbReference type="EMBL" id="JBDXMX010000002">
    <property type="protein sequence ID" value="MEO9246989.1"/>
    <property type="molecule type" value="Genomic_DNA"/>
</dbReference>
<dbReference type="PROSITE" id="PS00794">
    <property type="entry name" value="HPPK"/>
    <property type="match status" value="1"/>
</dbReference>
<dbReference type="Proteomes" id="UP001484097">
    <property type="component" value="Unassembled WGS sequence"/>
</dbReference>
<proteinExistence type="predicted"/>
<reference evidence="11 12" key="1">
    <citation type="submission" date="2024-05" db="EMBL/GenBank/DDBJ databases">
        <authorList>
            <person name="Yi C."/>
        </authorList>
    </citation>
    <scope>NUCLEOTIDE SEQUENCE [LARGE SCALE GENOMIC DNA]</scope>
    <source>
        <strain evidence="11 12">XS13</strain>
    </source>
</reference>
<keyword evidence="8" id="KW-0289">Folate biosynthesis</keyword>
<evidence type="ECO:0000256" key="6">
    <source>
        <dbReference type="ARBA" id="ARBA00022777"/>
    </source>
</evidence>
<keyword evidence="12" id="KW-1185">Reference proteome</keyword>